<evidence type="ECO:0000256" key="8">
    <source>
        <dbReference type="SAM" id="MobiDB-lite"/>
    </source>
</evidence>
<dbReference type="GO" id="GO:0006906">
    <property type="term" value="P:vesicle fusion"/>
    <property type="evidence" value="ECO:0007669"/>
    <property type="project" value="TreeGrafter"/>
</dbReference>
<dbReference type="Gene3D" id="1.20.58.70">
    <property type="match status" value="1"/>
</dbReference>
<evidence type="ECO:0000313" key="12">
    <source>
        <dbReference type="EMBL" id="VFT98573.1"/>
    </source>
</evidence>
<dbReference type="EMBL" id="CAADRA010007037">
    <property type="protein sequence ID" value="VFT98573.1"/>
    <property type="molecule type" value="Genomic_DNA"/>
</dbReference>
<dbReference type="InterPro" id="IPR010989">
    <property type="entry name" value="SNARE"/>
</dbReference>
<dbReference type="SMART" id="SM00397">
    <property type="entry name" value="t_SNARE"/>
    <property type="match status" value="1"/>
</dbReference>
<evidence type="ECO:0000256" key="3">
    <source>
        <dbReference type="ARBA" id="ARBA00022448"/>
    </source>
</evidence>
<evidence type="ECO:0000313" key="11">
    <source>
        <dbReference type="EMBL" id="KAF0686299.1"/>
    </source>
</evidence>
<evidence type="ECO:0000313" key="13">
    <source>
        <dbReference type="Proteomes" id="UP000332933"/>
    </source>
</evidence>
<dbReference type="InterPro" id="IPR045242">
    <property type="entry name" value="Syntaxin"/>
</dbReference>
<keyword evidence="7 9" id="KW-0472">Membrane</keyword>
<dbReference type="AlphaFoldDB" id="A0A485LIS1"/>
<dbReference type="PANTHER" id="PTHR19957">
    <property type="entry name" value="SYNTAXIN"/>
    <property type="match status" value="1"/>
</dbReference>
<dbReference type="PROSITE" id="PS50192">
    <property type="entry name" value="T_SNARE"/>
    <property type="match status" value="1"/>
</dbReference>
<feature type="transmembrane region" description="Helical" evidence="9">
    <location>
        <begin position="964"/>
        <end position="985"/>
    </location>
</feature>
<dbReference type="PANTHER" id="PTHR19957:SF3">
    <property type="entry name" value="SYNTAXIN-5"/>
    <property type="match status" value="1"/>
</dbReference>
<feature type="transmembrane region" description="Helical" evidence="9">
    <location>
        <begin position="340"/>
        <end position="364"/>
    </location>
</feature>
<comment type="subcellular location">
    <subcellularLocation>
        <location evidence="1">Membrane</location>
        <topology evidence="1">Single-pass type IV membrane protein</topology>
    </subcellularLocation>
</comment>
<keyword evidence="3" id="KW-0813">Transport</keyword>
<dbReference type="EMBL" id="VJMH01007011">
    <property type="protein sequence ID" value="KAF0686299.1"/>
    <property type="molecule type" value="Genomic_DNA"/>
</dbReference>
<dbReference type="GO" id="GO:0000139">
    <property type="term" value="C:Golgi membrane"/>
    <property type="evidence" value="ECO:0007669"/>
    <property type="project" value="TreeGrafter"/>
</dbReference>
<gene>
    <name evidence="12" type="primary">Aste57867_21905</name>
    <name evidence="11" type="ORF">As57867_021836</name>
    <name evidence="12" type="ORF">ASTE57867_21905</name>
</gene>
<dbReference type="SUPFAM" id="SSF53474">
    <property type="entry name" value="alpha/beta-Hydrolases"/>
    <property type="match status" value="1"/>
</dbReference>
<dbReference type="Pfam" id="PF05739">
    <property type="entry name" value="SNARE"/>
    <property type="match status" value="1"/>
</dbReference>
<feature type="domain" description="T-SNARE coiled-coil homology" evidence="10">
    <location>
        <begin position="237"/>
        <end position="299"/>
    </location>
</feature>
<reference evidence="12 13" key="1">
    <citation type="submission" date="2019-03" db="EMBL/GenBank/DDBJ databases">
        <authorList>
            <person name="Gaulin E."/>
            <person name="Dumas B."/>
        </authorList>
    </citation>
    <scope>NUCLEOTIDE SEQUENCE [LARGE SCALE GENOMIC DNA]</scope>
    <source>
        <strain evidence="12">CBS 568.67</strain>
    </source>
</reference>
<proteinExistence type="inferred from homology"/>
<evidence type="ECO:0000256" key="6">
    <source>
        <dbReference type="ARBA" id="ARBA00023054"/>
    </source>
</evidence>
<dbReference type="Gene3D" id="3.40.50.1820">
    <property type="entry name" value="alpha/beta hydrolase"/>
    <property type="match status" value="1"/>
</dbReference>
<dbReference type="GO" id="GO:0048278">
    <property type="term" value="P:vesicle docking"/>
    <property type="evidence" value="ECO:0007669"/>
    <property type="project" value="TreeGrafter"/>
</dbReference>
<comment type="similarity">
    <text evidence="2">Belongs to the syntaxin family.</text>
</comment>
<keyword evidence="13" id="KW-1185">Reference proteome</keyword>
<dbReference type="SUPFAM" id="SSF47661">
    <property type="entry name" value="t-snare proteins"/>
    <property type="match status" value="1"/>
</dbReference>
<protein>
    <submittedName>
        <fullName evidence="12">Aste57867_21905 protein</fullName>
    </submittedName>
</protein>
<dbReference type="InterPro" id="IPR000727">
    <property type="entry name" value="T_SNARE_dom"/>
</dbReference>
<keyword evidence="4 9" id="KW-0812">Transmembrane</keyword>
<dbReference type="CDD" id="cd15844">
    <property type="entry name" value="SNARE_syntaxin5"/>
    <property type="match status" value="1"/>
</dbReference>
<dbReference type="GO" id="GO:0006886">
    <property type="term" value="P:intracellular protein transport"/>
    <property type="evidence" value="ECO:0007669"/>
    <property type="project" value="TreeGrafter"/>
</dbReference>
<feature type="compositionally biased region" description="Polar residues" evidence="8">
    <location>
        <begin position="168"/>
        <end position="178"/>
    </location>
</feature>
<feature type="region of interest" description="Disordered" evidence="8">
    <location>
        <begin position="168"/>
        <end position="240"/>
    </location>
</feature>
<reference evidence="11" key="2">
    <citation type="submission" date="2019-06" db="EMBL/GenBank/DDBJ databases">
        <title>Genomics analysis of Aphanomyces spp. identifies a new class of oomycete effector associated with host adaptation.</title>
        <authorList>
            <person name="Gaulin E."/>
        </authorList>
    </citation>
    <scope>NUCLEOTIDE SEQUENCE</scope>
    <source>
        <strain evidence="11">CBS 578.67</strain>
    </source>
</reference>
<evidence type="ECO:0000256" key="7">
    <source>
        <dbReference type="ARBA" id="ARBA00023136"/>
    </source>
</evidence>
<dbReference type="OrthoDB" id="425534at2759"/>
<organism evidence="12 13">
    <name type="scientific">Aphanomyces stellatus</name>
    <dbReference type="NCBI Taxonomy" id="120398"/>
    <lineage>
        <taxon>Eukaryota</taxon>
        <taxon>Sar</taxon>
        <taxon>Stramenopiles</taxon>
        <taxon>Oomycota</taxon>
        <taxon>Saprolegniomycetes</taxon>
        <taxon>Saprolegniales</taxon>
        <taxon>Verrucalvaceae</taxon>
        <taxon>Aphanomyces</taxon>
    </lineage>
</organism>
<dbReference type="Proteomes" id="UP000332933">
    <property type="component" value="Unassembled WGS sequence"/>
</dbReference>
<dbReference type="GO" id="GO:0000149">
    <property type="term" value="F:SNARE binding"/>
    <property type="evidence" value="ECO:0007669"/>
    <property type="project" value="TreeGrafter"/>
</dbReference>
<evidence type="ECO:0000259" key="10">
    <source>
        <dbReference type="PROSITE" id="PS50192"/>
    </source>
</evidence>
<evidence type="ECO:0000256" key="1">
    <source>
        <dbReference type="ARBA" id="ARBA00004211"/>
    </source>
</evidence>
<name>A0A485LIS1_9STRA</name>
<dbReference type="InterPro" id="IPR029058">
    <property type="entry name" value="AB_hydrolase_fold"/>
</dbReference>
<evidence type="ECO:0000256" key="9">
    <source>
        <dbReference type="SAM" id="Phobius"/>
    </source>
</evidence>
<keyword evidence="6" id="KW-0175">Coiled coil</keyword>
<dbReference type="Pfam" id="PF00561">
    <property type="entry name" value="Abhydrolase_1"/>
    <property type="match status" value="1"/>
</dbReference>
<feature type="transmembrane region" description="Helical" evidence="9">
    <location>
        <begin position="309"/>
        <end position="328"/>
    </location>
</feature>
<dbReference type="GO" id="GO:0005484">
    <property type="term" value="F:SNAP receptor activity"/>
    <property type="evidence" value="ECO:0007669"/>
    <property type="project" value="TreeGrafter"/>
</dbReference>
<evidence type="ECO:0000256" key="5">
    <source>
        <dbReference type="ARBA" id="ARBA00022989"/>
    </source>
</evidence>
<accession>A0A485LIS1</accession>
<sequence length="1006" mass="108797">MERTGEFTRITQLFSDAPIIMAKHRPLSKYARVAQQISDAISQSESLLKDLANLATKKHLTVEDDPAKQISDIVDIVKKSIPPTLQDIEMFEKAVTGDNQQQKHFYIVCSSLKTRMSNCGKALQEGMQSRATVIKKQSERRTKFGFTGQAPSVQIHTPLTIRNNLNTPLHPTATTPLGTNHAHVSAPGPAAGPTQGLHPVQPQGPDAAAGMRRRPFMNGATGSSYAQQQQQQNLMRHRTAQSRLNDAQNVEAMIGEIGGMYSRMTGLLANQEEMLGRIEDDMTTAHSNVEGGYEELMKYFSTVSSNRSLILKIFLVLLVFIYLFLVVLPKFQSPRALRRAMRAAVLLSVATTIIISGLPLNGWFDCAVYTFPTYRRLEAAVGPQKTSPWFNPLQFKAASAASSSSSGSRAQCGTFAAPLCYPGVCTSSRNIDVFVKRIVGSDSSTTKAIYILQGGPGASSVNMEPLMVNWAAMLRGTFNVYTIDHRGTGRSELLGCDGTQAQTAGSDGGTTVTLDELPRCLHEMQRNYDYQAAAFSITSAANDVAAVINSLPESEVYVYGVSYGTALVARLMHLSPAKVKGYVLDSVQSEDYTLWTDSPTYSNWDRDFGVVANRFLDLCTADSFCGPKFPTRNLRNDLTTLYAALDGGTSPCTTFVQAMGDDTPSNILRAFFGVYFADMELRLRIPVFVYRLLRCTADDLTILGFVVNGGGNSGSNSDAPPSSTADAPNSDLLYNTIVYSELWQRPTLSYDTLVAFFENSLISSGVASSLPTYCVFAGATQSDPSCRAIANVFPRDAAPAINFTYAPDAFFNVTARIPPGASVMVLSGKLDPQTPSQYAERQFALMAGANKVLFEFPVAAHAMIETTPVTNPNAPTCGVSLVLSYVQMQGDVTKVDSTCMASVQPLVFSFDAWTAKAIFNVTDAFDGIPGHDVWPTTTTVSPTTVIPMTATTAATAPETYETPLIVASAILAVLVIAMLVLVALLNKFHASNSLHPTAAVGKSLEQ</sequence>
<dbReference type="GO" id="GO:0006888">
    <property type="term" value="P:endoplasmic reticulum to Golgi vesicle-mediated transport"/>
    <property type="evidence" value="ECO:0007669"/>
    <property type="project" value="TreeGrafter"/>
</dbReference>
<keyword evidence="5 9" id="KW-1133">Transmembrane helix</keyword>
<evidence type="ECO:0000256" key="2">
    <source>
        <dbReference type="ARBA" id="ARBA00009063"/>
    </source>
</evidence>
<evidence type="ECO:0000256" key="4">
    <source>
        <dbReference type="ARBA" id="ARBA00022692"/>
    </source>
</evidence>
<dbReference type="InterPro" id="IPR000073">
    <property type="entry name" value="AB_hydrolase_1"/>
</dbReference>
<dbReference type="GO" id="GO:0031201">
    <property type="term" value="C:SNARE complex"/>
    <property type="evidence" value="ECO:0007669"/>
    <property type="project" value="TreeGrafter"/>
</dbReference>